<protein>
    <submittedName>
        <fullName evidence="1">Uncharacterized protein</fullName>
    </submittedName>
</protein>
<evidence type="ECO:0000313" key="1">
    <source>
        <dbReference type="EMBL" id="MBB5109307.1"/>
    </source>
</evidence>
<keyword evidence="2" id="KW-1185">Reference proteome</keyword>
<name>A0A7W8B3K6_STRST</name>
<evidence type="ECO:0000313" key="2">
    <source>
        <dbReference type="Proteomes" id="UP000549009"/>
    </source>
</evidence>
<comment type="caution">
    <text evidence="1">The sequence shown here is derived from an EMBL/GenBank/DDBJ whole genome shotgun (WGS) entry which is preliminary data.</text>
</comment>
<sequence length="114" mass="12415">MLRRLNLWPRSAGIRIPLRRYAAGIAALPPTARDALGTDITVEEATAYNRGRTATAMGIALYRSGYALPMGDDDLDDAVRALDFPYSVPNRETRAAIRAALAVLESDPTIRVTD</sequence>
<proteinExistence type="predicted"/>
<gene>
    <name evidence="1" type="ORF">FHS40_008435</name>
</gene>
<dbReference type="AlphaFoldDB" id="A0A7W8B3K6"/>
<dbReference type="Proteomes" id="UP000549009">
    <property type="component" value="Unassembled WGS sequence"/>
</dbReference>
<dbReference type="EMBL" id="JACHJD010000026">
    <property type="protein sequence ID" value="MBB5109307.1"/>
    <property type="molecule type" value="Genomic_DNA"/>
</dbReference>
<organism evidence="1 2">
    <name type="scientific">Streptomyces spectabilis</name>
    <dbReference type="NCBI Taxonomy" id="68270"/>
    <lineage>
        <taxon>Bacteria</taxon>
        <taxon>Bacillati</taxon>
        <taxon>Actinomycetota</taxon>
        <taxon>Actinomycetes</taxon>
        <taxon>Kitasatosporales</taxon>
        <taxon>Streptomycetaceae</taxon>
        <taxon>Streptomyces</taxon>
    </lineage>
</organism>
<reference evidence="1 2" key="1">
    <citation type="submission" date="2020-08" db="EMBL/GenBank/DDBJ databases">
        <title>Genomic Encyclopedia of Type Strains, Phase III (KMG-III): the genomes of soil and plant-associated and newly described type strains.</title>
        <authorList>
            <person name="Whitman W."/>
        </authorList>
    </citation>
    <scope>NUCLEOTIDE SEQUENCE [LARGE SCALE GENOMIC DNA]</scope>
    <source>
        <strain evidence="1 2">CECT 3146</strain>
    </source>
</reference>
<dbReference type="RefSeq" id="WP_184926260.1">
    <property type="nucleotide sequence ID" value="NZ_BMSQ01000030.1"/>
</dbReference>
<accession>A0A7W8B3K6</accession>